<feature type="chain" id="PRO_5012812885" evidence="2">
    <location>
        <begin position="22"/>
        <end position="111"/>
    </location>
</feature>
<organism evidence="3 4">
    <name type="scientific">Teichococcus rhizosphaerae</name>
    <dbReference type="NCBI Taxonomy" id="1335062"/>
    <lineage>
        <taxon>Bacteria</taxon>
        <taxon>Pseudomonadati</taxon>
        <taxon>Pseudomonadota</taxon>
        <taxon>Alphaproteobacteria</taxon>
        <taxon>Acetobacterales</taxon>
        <taxon>Roseomonadaceae</taxon>
        <taxon>Roseomonas</taxon>
    </lineage>
</organism>
<dbReference type="RefSeq" id="WP_099096010.1">
    <property type="nucleotide sequence ID" value="NZ_PDNU01000025.1"/>
</dbReference>
<gene>
    <name evidence="3" type="ORF">CR162_13290</name>
</gene>
<evidence type="ECO:0000256" key="2">
    <source>
        <dbReference type="SAM" id="SignalP"/>
    </source>
</evidence>
<sequence length="111" mass="11269">MPRIAATIATLALLLGSLAGAAPAAGDEEWQLCQAGGMARSSCSVSCNGESRRQSCGNGEICECRCAPRPQCRCRAMDGQATEEHTDGGKAVRPGVPAGLAAGGHRTGRQG</sequence>
<feature type="signal peptide" evidence="2">
    <location>
        <begin position="1"/>
        <end position="21"/>
    </location>
</feature>
<evidence type="ECO:0000256" key="1">
    <source>
        <dbReference type="SAM" id="MobiDB-lite"/>
    </source>
</evidence>
<evidence type="ECO:0000313" key="3">
    <source>
        <dbReference type="EMBL" id="PHK94460.1"/>
    </source>
</evidence>
<comment type="caution">
    <text evidence="3">The sequence shown here is derived from an EMBL/GenBank/DDBJ whole genome shotgun (WGS) entry which is preliminary data.</text>
</comment>
<dbReference type="AlphaFoldDB" id="A0A2C7A7V9"/>
<dbReference type="EMBL" id="PDNU01000025">
    <property type="protein sequence ID" value="PHK94460.1"/>
    <property type="molecule type" value="Genomic_DNA"/>
</dbReference>
<protein>
    <submittedName>
        <fullName evidence="3">Uncharacterized protein</fullName>
    </submittedName>
</protein>
<dbReference type="Proteomes" id="UP000223527">
    <property type="component" value="Unassembled WGS sequence"/>
</dbReference>
<keyword evidence="4" id="KW-1185">Reference proteome</keyword>
<reference evidence="3 4" key="1">
    <citation type="submission" date="2017-10" db="EMBL/GenBank/DDBJ databases">
        <authorList>
            <person name="Banno H."/>
            <person name="Chua N.-H."/>
        </authorList>
    </citation>
    <scope>NUCLEOTIDE SEQUENCE [LARGE SCALE GENOMIC DNA]</scope>
    <source>
        <strain evidence="3 4">YW11</strain>
    </source>
</reference>
<proteinExistence type="predicted"/>
<feature type="region of interest" description="Disordered" evidence="1">
    <location>
        <begin position="83"/>
        <end position="111"/>
    </location>
</feature>
<name>A0A2C7A7V9_9PROT</name>
<keyword evidence="2" id="KW-0732">Signal</keyword>
<evidence type="ECO:0000313" key="4">
    <source>
        <dbReference type="Proteomes" id="UP000223527"/>
    </source>
</evidence>
<accession>A0A2C7A7V9</accession>